<dbReference type="InterPro" id="IPR007367">
    <property type="entry name" value="DUF433"/>
</dbReference>
<dbReference type="InterPro" id="IPR036388">
    <property type="entry name" value="WH-like_DNA-bd_sf"/>
</dbReference>
<dbReference type="Pfam" id="PF04255">
    <property type="entry name" value="DUF433"/>
    <property type="match status" value="1"/>
</dbReference>
<accession>A0ABT3GMX6</accession>
<keyword evidence="2" id="KW-1185">Reference proteome</keyword>
<name>A0ABT3GMX6_9BACT</name>
<dbReference type="Proteomes" id="UP001320876">
    <property type="component" value="Unassembled WGS sequence"/>
</dbReference>
<sequence>MTVASSSHIRLDHEGRAWIDDTNVKVIEVVLSYFAADGSIPSLVENHPHLTPARIHAAMAWYHDHREQLDRQIAADSQWAGQLAAERQETALMGKLRAARDARR</sequence>
<organism evidence="1 2">
    <name type="scientific">Luteolibacter arcticus</name>
    <dbReference type="NCBI Taxonomy" id="1581411"/>
    <lineage>
        <taxon>Bacteria</taxon>
        <taxon>Pseudomonadati</taxon>
        <taxon>Verrucomicrobiota</taxon>
        <taxon>Verrucomicrobiia</taxon>
        <taxon>Verrucomicrobiales</taxon>
        <taxon>Verrucomicrobiaceae</taxon>
        <taxon>Luteolibacter</taxon>
    </lineage>
</organism>
<comment type="caution">
    <text evidence="1">The sequence shown here is derived from an EMBL/GenBank/DDBJ whole genome shotgun (WGS) entry which is preliminary data.</text>
</comment>
<gene>
    <name evidence="1" type="ORF">OKA05_20075</name>
</gene>
<protein>
    <submittedName>
        <fullName evidence="1">DUF433 domain-containing protein</fullName>
    </submittedName>
</protein>
<dbReference type="Gene3D" id="1.10.10.10">
    <property type="entry name" value="Winged helix-like DNA-binding domain superfamily/Winged helix DNA-binding domain"/>
    <property type="match status" value="1"/>
</dbReference>
<dbReference type="SUPFAM" id="SSF46689">
    <property type="entry name" value="Homeodomain-like"/>
    <property type="match status" value="1"/>
</dbReference>
<evidence type="ECO:0000313" key="2">
    <source>
        <dbReference type="Proteomes" id="UP001320876"/>
    </source>
</evidence>
<dbReference type="InterPro" id="IPR009057">
    <property type="entry name" value="Homeodomain-like_sf"/>
</dbReference>
<reference evidence="1 2" key="1">
    <citation type="submission" date="2022-10" db="EMBL/GenBank/DDBJ databases">
        <title>Luteolibacter arcticus strain CCTCC AB 2014275, whole genome shotgun sequencing project.</title>
        <authorList>
            <person name="Zhao G."/>
            <person name="Shen L."/>
        </authorList>
    </citation>
    <scope>NUCLEOTIDE SEQUENCE [LARGE SCALE GENOMIC DNA]</scope>
    <source>
        <strain evidence="1 2">CCTCC AB 2014275</strain>
    </source>
</reference>
<dbReference type="RefSeq" id="WP_264488980.1">
    <property type="nucleotide sequence ID" value="NZ_JAPDDT010000010.1"/>
</dbReference>
<dbReference type="EMBL" id="JAPDDT010000010">
    <property type="protein sequence ID" value="MCW1924871.1"/>
    <property type="molecule type" value="Genomic_DNA"/>
</dbReference>
<evidence type="ECO:0000313" key="1">
    <source>
        <dbReference type="EMBL" id="MCW1924871.1"/>
    </source>
</evidence>
<proteinExistence type="predicted"/>